<dbReference type="Pfam" id="PF08663">
    <property type="entry name" value="HalX"/>
    <property type="match status" value="1"/>
</dbReference>
<accession>A0ABD5YF97</accession>
<dbReference type="InterPro" id="IPR013971">
    <property type="entry name" value="HalX_domain"/>
</dbReference>
<protein>
    <submittedName>
        <fullName evidence="3">HalX domain-containing protein</fullName>
    </submittedName>
</protein>
<dbReference type="RefSeq" id="WP_379789904.1">
    <property type="nucleotide sequence ID" value="NZ_JAODIX010000016.1"/>
</dbReference>
<evidence type="ECO:0000313" key="4">
    <source>
        <dbReference type="Proteomes" id="UP001596390"/>
    </source>
</evidence>
<keyword evidence="4" id="KW-1185">Reference proteome</keyword>
<name>A0ABD5YF97_9EURY</name>
<evidence type="ECO:0000313" key="3">
    <source>
        <dbReference type="EMBL" id="MFC7185986.1"/>
    </source>
</evidence>
<feature type="compositionally biased region" description="Polar residues" evidence="1">
    <location>
        <begin position="1"/>
        <end position="14"/>
    </location>
</feature>
<dbReference type="Proteomes" id="UP001596390">
    <property type="component" value="Unassembled WGS sequence"/>
</dbReference>
<dbReference type="AlphaFoldDB" id="A0ABD5YF97"/>
<organism evidence="3 4">
    <name type="scientific">Halorubrum yunnanense</name>
    <dbReference type="NCBI Taxonomy" id="1526162"/>
    <lineage>
        <taxon>Archaea</taxon>
        <taxon>Methanobacteriati</taxon>
        <taxon>Methanobacteriota</taxon>
        <taxon>Stenosarchaea group</taxon>
        <taxon>Halobacteria</taxon>
        <taxon>Halobacteriales</taxon>
        <taxon>Haloferacaceae</taxon>
        <taxon>Halorubrum</taxon>
    </lineage>
</organism>
<dbReference type="EMBL" id="JBHSZZ010000016">
    <property type="protein sequence ID" value="MFC7185986.1"/>
    <property type="molecule type" value="Genomic_DNA"/>
</dbReference>
<reference evidence="3 4" key="1">
    <citation type="journal article" date="2019" name="Int. J. Syst. Evol. Microbiol.">
        <title>The Global Catalogue of Microorganisms (GCM) 10K type strain sequencing project: providing services to taxonomists for standard genome sequencing and annotation.</title>
        <authorList>
            <consortium name="The Broad Institute Genomics Platform"/>
            <consortium name="The Broad Institute Genome Sequencing Center for Infectious Disease"/>
            <person name="Wu L."/>
            <person name="Ma J."/>
        </authorList>
    </citation>
    <scope>NUCLEOTIDE SEQUENCE [LARGE SCALE GENOMIC DNA]</scope>
    <source>
        <strain evidence="3 4">Q85</strain>
    </source>
</reference>
<feature type="domain" description="HalX" evidence="2">
    <location>
        <begin position="29"/>
        <end position="68"/>
    </location>
</feature>
<evidence type="ECO:0000256" key="1">
    <source>
        <dbReference type="SAM" id="MobiDB-lite"/>
    </source>
</evidence>
<comment type="caution">
    <text evidence="3">The sequence shown here is derived from an EMBL/GenBank/DDBJ whole genome shotgun (WGS) entry which is preliminary data.</text>
</comment>
<gene>
    <name evidence="3" type="ORF">ACFQMK_03605</name>
</gene>
<proteinExistence type="predicted"/>
<evidence type="ECO:0000259" key="2">
    <source>
        <dbReference type="Pfam" id="PF08663"/>
    </source>
</evidence>
<feature type="region of interest" description="Disordered" evidence="1">
    <location>
        <begin position="1"/>
        <end position="40"/>
    </location>
</feature>
<sequence>MPTQKQEALSSTSEGRVAPSAVGQGSSQANLDRTELEDNSRYGDLLQRIRDLEKQSDTTLQRIESDYQIDMLVRDQRISAQPEEQF</sequence>